<dbReference type="InParanoid" id="A0A1X7TWU3"/>
<dbReference type="OrthoDB" id="5969700at2759"/>
<evidence type="ECO:0000256" key="1">
    <source>
        <dbReference type="SAM" id="MobiDB-lite"/>
    </source>
</evidence>
<organism evidence="2">
    <name type="scientific">Amphimedon queenslandica</name>
    <name type="common">Sponge</name>
    <dbReference type="NCBI Taxonomy" id="400682"/>
    <lineage>
        <taxon>Eukaryota</taxon>
        <taxon>Metazoa</taxon>
        <taxon>Porifera</taxon>
        <taxon>Demospongiae</taxon>
        <taxon>Heteroscleromorpha</taxon>
        <taxon>Haplosclerida</taxon>
        <taxon>Niphatidae</taxon>
        <taxon>Amphimedon</taxon>
    </lineage>
</organism>
<evidence type="ECO:0000313" key="2">
    <source>
        <dbReference type="EnsemblMetazoa" id="Aqu2.1.19855_001"/>
    </source>
</evidence>
<reference evidence="2" key="1">
    <citation type="submission" date="2017-05" db="UniProtKB">
        <authorList>
            <consortium name="EnsemblMetazoa"/>
        </authorList>
    </citation>
    <scope>IDENTIFICATION</scope>
</reference>
<feature type="region of interest" description="Disordered" evidence="1">
    <location>
        <begin position="66"/>
        <end position="88"/>
    </location>
</feature>
<proteinExistence type="predicted"/>
<name>A0A1X7TWU3_AMPQE</name>
<accession>A0A1X7TWU3</accession>
<dbReference type="AlphaFoldDB" id="A0A1X7TWU3"/>
<dbReference type="EnsemblMetazoa" id="Aqu2.1.19855_001">
    <property type="protein sequence ID" value="Aqu2.1.19855_001"/>
    <property type="gene ID" value="Aqu2.1.19855"/>
</dbReference>
<protein>
    <submittedName>
        <fullName evidence="2">Uncharacterized protein</fullName>
    </submittedName>
</protein>
<sequence>MYKASRSCINFSLDGSREVQGNTQEGERVTVHSALDHYTSHLATPHFNSITLLDFTYQYTMPKDLGTEPMKGSKEVIVTPQPYCSPDP</sequence>